<dbReference type="PRINTS" id="PR00155">
    <property type="entry name" value="AMICYANIN"/>
</dbReference>
<reference evidence="12" key="1">
    <citation type="journal article" date="2014" name="Int. J. Syst. Evol. Microbiol.">
        <title>Complete genome sequence of Corynebacterium casei LMG S-19264T (=DSM 44701T), isolated from a smear-ripened cheese.</title>
        <authorList>
            <consortium name="US DOE Joint Genome Institute (JGI-PGF)"/>
            <person name="Walter F."/>
            <person name="Albersmeier A."/>
            <person name="Kalinowski J."/>
            <person name="Ruckert C."/>
        </authorList>
    </citation>
    <scope>NUCLEOTIDE SEQUENCE</scope>
    <source>
        <strain evidence="12">KCTC 42731</strain>
    </source>
</reference>
<keyword evidence="13" id="KW-1185">Reference proteome</keyword>
<keyword evidence="7 9" id="KW-0186">Copper</keyword>
<dbReference type="GO" id="GO:0005507">
    <property type="term" value="F:copper ion binding"/>
    <property type="evidence" value="ECO:0007669"/>
    <property type="project" value="UniProtKB-UniRule"/>
</dbReference>
<comment type="caution">
    <text evidence="12">The sequence shown here is derived from an EMBL/GenBank/DDBJ whole genome shotgun (WGS) entry which is preliminary data.</text>
</comment>
<proteinExistence type="predicted"/>
<feature type="binding site" evidence="9">
    <location>
        <position position="101"/>
    </location>
    <ligand>
        <name>Cu cation</name>
        <dbReference type="ChEBI" id="CHEBI:23378"/>
    </ligand>
</feature>
<gene>
    <name evidence="12" type="ORF">GCM10017161_34750</name>
</gene>
<organism evidence="12 13">
    <name type="scientific">Thalassotalea marina</name>
    <dbReference type="NCBI Taxonomy" id="1673741"/>
    <lineage>
        <taxon>Bacteria</taxon>
        <taxon>Pseudomonadati</taxon>
        <taxon>Pseudomonadota</taxon>
        <taxon>Gammaproteobacteria</taxon>
        <taxon>Alteromonadales</taxon>
        <taxon>Colwelliaceae</taxon>
        <taxon>Thalassotalea</taxon>
    </lineage>
</organism>
<keyword evidence="3" id="KW-0813">Transport</keyword>
<dbReference type="InterPro" id="IPR002386">
    <property type="entry name" value="Amicyanin/Pseudoazurin"/>
</dbReference>
<feature type="binding site" evidence="9">
    <location>
        <position position="98"/>
    </location>
    <ligand>
        <name>Cu cation</name>
        <dbReference type="ChEBI" id="CHEBI:23378"/>
    </ligand>
</feature>
<dbReference type="Proteomes" id="UP000623842">
    <property type="component" value="Unassembled WGS sequence"/>
</dbReference>
<evidence type="ECO:0000256" key="7">
    <source>
        <dbReference type="ARBA" id="ARBA00023008"/>
    </source>
</evidence>
<feature type="chain" id="PRO_5036929204" description="Pseudoazurin" evidence="10">
    <location>
        <begin position="22"/>
        <end position="147"/>
    </location>
</feature>
<evidence type="ECO:0000256" key="5">
    <source>
        <dbReference type="ARBA" id="ARBA00022764"/>
    </source>
</evidence>
<dbReference type="InterPro" id="IPR028871">
    <property type="entry name" value="BlueCu_1_BS"/>
</dbReference>
<dbReference type="GO" id="GO:0042597">
    <property type="term" value="C:periplasmic space"/>
    <property type="evidence" value="ECO:0007669"/>
    <property type="project" value="UniProtKB-SubCell"/>
</dbReference>
<dbReference type="PRINTS" id="PR00156">
    <property type="entry name" value="COPPERBLUE"/>
</dbReference>
<accession>A0A919BP52</accession>
<feature type="binding site" evidence="9">
    <location>
        <position position="106"/>
    </location>
    <ligand>
        <name>Cu cation</name>
        <dbReference type="ChEBI" id="CHEBI:23378"/>
    </ligand>
</feature>
<evidence type="ECO:0000256" key="6">
    <source>
        <dbReference type="ARBA" id="ARBA00022982"/>
    </source>
</evidence>
<keyword evidence="6" id="KW-0249">Electron transport</keyword>
<evidence type="ECO:0000256" key="3">
    <source>
        <dbReference type="ARBA" id="ARBA00022448"/>
    </source>
</evidence>
<dbReference type="Pfam" id="PF00127">
    <property type="entry name" value="Copper-bind"/>
    <property type="match status" value="1"/>
</dbReference>
<dbReference type="PROSITE" id="PS00196">
    <property type="entry name" value="COPPER_BLUE"/>
    <property type="match status" value="1"/>
</dbReference>
<dbReference type="EMBL" id="BNCK01000009">
    <property type="protein sequence ID" value="GHG02818.1"/>
    <property type="molecule type" value="Genomic_DNA"/>
</dbReference>
<dbReference type="InterPro" id="IPR012745">
    <property type="entry name" value="Pseudoazurin"/>
</dbReference>
<sequence>MNVKNLFIFAISFVFSSAVFAKNHQVKLLTMADGGQSMMMSPGFIKIDKGDTITFIPSDATHNAESIALPNNATAFNSAMGTEVTITFSAEGVYLYKCTPHFALGMLGVIQVGAPNNLEQVKNKWQQIKSGVVMNQERVEQYLAQVK</sequence>
<evidence type="ECO:0000256" key="1">
    <source>
        <dbReference type="ARBA" id="ARBA00004418"/>
    </source>
</evidence>
<evidence type="ECO:0000256" key="9">
    <source>
        <dbReference type="PIRSR" id="PIRSR602386-1"/>
    </source>
</evidence>
<reference evidence="12" key="2">
    <citation type="submission" date="2020-09" db="EMBL/GenBank/DDBJ databases">
        <authorList>
            <person name="Sun Q."/>
            <person name="Kim S."/>
        </authorList>
    </citation>
    <scope>NUCLEOTIDE SEQUENCE</scope>
    <source>
        <strain evidence="12">KCTC 42731</strain>
    </source>
</reference>
<evidence type="ECO:0000256" key="10">
    <source>
        <dbReference type="SAM" id="SignalP"/>
    </source>
</evidence>
<dbReference type="SUPFAM" id="SSF49503">
    <property type="entry name" value="Cupredoxins"/>
    <property type="match status" value="1"/>
</dbReference>
<feature type="binding site" evidence="9">
    <location>
        <position position="62"/>
    </location>
    <ligand>
        <name>Cu cation</name>
        <dbReference type="ChEBI" id="CHEBI:23378"/>
    </ligand>
</feature>
<keyword evidence="4 9" id="KW-0479">Metal-binding</keyword>
<evidence type="ECO:0000313" key="13">
    <source>
        <dbReference type="Proteomes" id="UP000623842"/>
    </source>
</evidence>
<dbReference type="NCBIfam" id="TIGR02375">
    <property type="entry name" value="pseudoazurin"/>
    <property type="match status" value="1"/>
</dbReference>
<comment type="subcellular location">
    <subcellularLocation>
        <location evidence="1">Periplasm</location>
    </subcellularLocation>
</comment>
<dbReference type="InterPro" id="IPR001235">
    <property type="entry name" value="Copper_blue_Plastocyanin"/>
</dbReference>
<evidence type="ECO:0000256" key="2">
    <source>
        <dbReference type="ARBA" id="ARBA00016984"/>
    </source>
</evidence>
<evidence type="ECO:0000256" key="8">
    <source>
        <dbReference type="NCBIfam" id="TIGR02375"/>
    </source>
</evidence>
<protein>
    <recommendedName>
        <fullName evidence="2 8">Pseudoazurin</fullName>
    </recommendedName>
</protein>
<dbReference type="RefSeq" id="WP_189773306.1">
    <property type="nucleotide sequence ID" value="NZ_BNCK01000009.1"/>
</dbReference>
<evidence type="ECO:0000313" key="12">
    <source>
        <dbReference type="EMBL" id="GHG02818.1"/>
    </source>
</evidence>
<dbReference type="Gene3D" id="2.60.40.420">
    <property type="entry name" value="Cupredoxins - blue copper proteins"/>
    <property type="match status" value="1"/>
</dbReference>
<evidence type="ECO:0000256" key="4">
    <source>
        <dbReference type="ARBA" id="ARBA00022723"/>
    </source>
</evidence>
<dbReference type="AlphaFoldDB" id="A0A919BP52"/>
<comment type="cofactor">
    <cofactor evidence="9">
        <name>Cu cation</name>
        <dbReference type="ChEBI" id="CHEBI:23378"/>
    </cofactor>
    <text evidence="9">Binds 1 copper ion per subunit.</text>
</comment>
<keyword evidence="10" id="KW-0732">Signal</keyword>
<evidence type="ECO:0000259" key="11">
    <source>
        <dbReference type="Pfam" id="PF00127"/>
    </source>
</evidence>
<feature type="signal peptide" evidence="10">
    <location>
        <begin position="1"/>
        <end position="21"/>
    </location>
</feature>
<dbReference type="GO" id="GO:0009055">
    <property type="term" value="F:electron transfer activity"/>
    <property type="evidence" value="ECO:0007669"/>
    <property type="project" value="InterPro"/>
</dbReference>
<feature type="domain" description="Blue (type 1) copper" evidence="11">
    <location>
        <begin position="29"/>
        <end position="112"/>
    </location>
</feature>
<dbReference type="InterPro" id="IPR008972">
    <property type="entry name" value="Cupredoxin"/>
</dbReference>
<keyword evidence="5" id="KW-0574">Periplasm</keyword>
<dbReference type="InterPro" id="IPR000923">
    <property type="entry name" value="BlueCu_1"/>
</dbReference>
<name>A0A919BP52_9GAMM</name>